<organism evidence="2 3">
    <name type="scientific">Sphingobacterium psychroaquaticum</name>
    <dbReference type="NCBI Taxonomy" id="561061"/>
    <lineage>
        <taxon>Bacteria</taxon>
        <taxon>Pseudomonadati</taxon>
        <taxon>Bacteroidota</taxon>
        <taxon>Sphingobacteriia</taxon>
        <taxon>Sphingobacteriales</taxon>
        <taxon>Sphingobacteriaceae</taxon>
        <taxon>Sphingobacterium</taxon>
    </lineage>
</organism>
<evidence type="ECO:0000313" key="2">
    <source>
        <dbReference type="EMBL" id="SMG42644.1"/>
    </source>
</evidence>
<evidence type="ECO:0000313" key="3">
    <source>
        <dbReference type="Proteomes" id="UP000192980"/>
    </source>
</evidence>
<dbReference type="InterPro" id="IPR010364">
    <property type="entry name" value="Uncharacterised_IM_CreD"/>
</dbReference>
<keyword evidence="1" id="KW-1133">Transmembrane helix</keyword>
<protein>
    <submittedName>
        <fullName evidence="2">Inner membrane protein</fullName>
    </submittedName>
</protein>
<dbReference type="Proteomes" id="UP000192980">
    <property type="component" value="Unassembled WGS sequence"/>
</dbReference>
<evidence type="ECO:0000256" key="1">
    <source>
        <dbReference type="SAM" id="Phobius"/>
    </source>
</evidence>
<dbReference type="STRING" id="561061.SAMN05660862_3025"/>
<dbReference type="AlphaFoldDB" id="A0A1X7KM91"/>
<sequence>MENSNQKQPEVYDSPAPSFFERLFNSILFKFGVMLILVLFLLIPMEWINDLIRERRDRERSVSNEIASKWGGPQVISGPIIGIPYTYQYSVKVTDDKGKPKTETYKEKNYIFLAAKKMNVSSDVEPEYLKRGIYQSVVYKAAITVDGEFDEIDLSKVAVDPASLHWDEAKLFLGLSDLKGMTAVPKLDWKGTTRDLQMHTEPISLFERTMSADIGLSEKSTKGTFRMKLDLRGSRTLTVFPTADETMVTVGGAWNDPSFNGGFLPATREISQGKFRAAWQVPSFSRKFPKQWVGLSKELYMLTDYDGENIGYDQTMPAVTAAPENGPSAQVSTEQDMVQVNFLEAVNNYQKTTRVAKYGALVILLTFTALFFTEILKKKKIHFIQYVLIGCAMVLFYSLLLAIGEHLGFDWSYLLSAVATIGLITSFIFGITKDRKICMAFSGVLALFYAFVYFLMQLQDYALIVGSIGVFVILAVLMRVSTRINWYQFDRKS</sequence>
<feature type="transmembrane region" description="Helical" evidence="1">
    <location>
        <begin position="358"/>
        <end position="376"/>
    </location>
</feature>
<feature type="transmembrane region" description="Helical" evidence="1">
    <location>
        <begin position="461"/>
        <end position="482"/>
    </location>
</feature>
<feature type="transmembrane region" description="Helical" evidence="1">
    <location>
        <begin position="410"/>
        <end position="430"/>
    </location>
</feature>
<reference evidence="2 3" key="1">
    <citation type="submission" date="2017-04" db="EMBL/GenBank/DDBJ databases">
        <authorList>
            <person name="Afonso C.L."/>
            <person name="Miller P.J."/>
            <person name="Scott M.A."/>
            <person name="Spackman E."/>
            <person name="Goraichik I."/>
            <person name="Dimitrov K.M."/>
            <person name="Suarez D.L."/>
            <person name="Swayne D.E."/>
        </authorList>
    </citation>
    <scope>NUCLEOTIDE SEQUENCE [LARGE SCALE GENOMIC DNA]</scope>
    <source>
        <strain evidence="2 3">DSM 22418</strain>
    </source>
</reference>
<name>A0A1X7KM91_9SPHI</name>
<keyword evidence="1" id="KW-0472">Membrane</keyword>
<dbReference type="PANTHER" id="PTHR30092">
    <property type="entry name" value="INNER MEMBRANE PROTEIN CRED"/>
    <property type="match status" value="1"/>
</dbReference>
<dbReference type="EMBL" id="FXAU01000006">
    <property type="protein sequence ID" value="SMG42644.1"/>
    <property type="molecule type" value="Genomic_DNA"/>
</dbReference>
<keyword evidence="3" id="KW-1185">Reference proteome</keyword>
<dbReference type="NCBIfam" id="NF008712">
    <property type="entry name" value="PRK11715.1-1"/>
    <property type="match status" value="1"/>
</dbReference>
<proteinExistence type="predicted"/>
<feature type="transmembrane region" description="Helical" evidence="1">
    <location>
        <begin position="383"/>
        <end position="404"/>
    </location>
</feature>
<feature type="transmembrane region" description="Helical" evidence="1">
    <location>
        <begin position="27"/>
        <end position="48"/>
    </location>
</feature>
<dbReference type="RefSeq" id="WP_085473744.1">
    <property type="nucleotide sequence ID" value="NZ_FXAU01000006.1"/>
</dbReference>
<dbReference type="OrthoDB" id="9791851at2"/>
<gene>
    <name evidence="2" type="ORF">SAMN05660862_3025</name>
</gene>
<dbReference type="GO" id="GO:0005886">
    <property type="term" value="C:plasma membrane"/>
    <property type="evidence" value="ECO:0007669"/>
    <property type="project" value="TreeGrafter"/>
</dbReference>
<dbReference type="PIRSF" id="PIRSF004548">
    <property type="entry name" value="CreD"/>
    <property type="match status" value="1"/>
</dbReference>
<feature type="transmembrane region" description="Helical" evidence="1">
    <location>
        <begin position="437"/>
        <end position="455"/>
    </location>
</feature>
<accession>A0A1X7KM91</accession>
<dbReference type="Pfam" id="PF06123">
    <property type="entry name" value="CreD"/>
    <property type="match status" value="1"/>
</dbReference>
<keyword evidence="1" id="KW-0812">Transmembrane</keyword>
<dbReference type="PANTHER" id="PTHR30092:SF0">
    <property type="entry name" value="INNER MEMBRANE PROTEIN CRED"/>
    <property type="match status" value="1"/>
</dbReference>